<dbReference type="Proteomes" id="UP000311605">
    <property type="component" value="Unassembled WGS sequence"/>
</dbReference>
<dbReference type="InterPro" id="IPR009506">
    <property type="entry name" value="YjiS-like"/>
</dbReference>
<name>A0A5C4XQW5_9HYPH</name>
<accession>A0A5C4XQW5</accession>
<comment type="caution">
    <text evidence="2">The sequence shown here is derived from an EMBL/GenBank/DDBJ whole genome shotgun (WGS) entry which is preliminary data.</text>
</comment>
<feature type="domain" description="YjiS-like" evidence="1">
    <location>
        <begin position="3"/>
        <end position="39"/>
    </location>
</feature>
<protein>
    <submittedName>
        <fullName evidence="2">DUF1127 domain-containing protein</fullName>
    </submittedName>
</protein>
<evidence type="ECO:0000259" key="1">
    <source>
        <dbReference type="Pfam" id="PF06568"/>
    </source>
</evidence>
<evidence type="ECO:0000313" key="3">
    <source>
        <dbReference type="Proteomes" id="UP000311605"/>
    </source>
</evidence>
<reference evidence="2 3" key="1">
    <citation type="submission" date="2019-06" db="EMBL/GenBank/DDBJ databases">
        <title>The draft genome of Rhizobium smilacinae PTYR-5.</title>
        <authorList>
            <person name="Liu L."/>
            <person name="Li L."/>
            <person name="Zhang X."/>
        </authorList>
    </citation>
    <scope>NUCLEOTIDE SEQUENCE [LARGE SCALE GENOMIC DNA]</scope>
    <source>
        <strain evidence="2 3">PTYR-5</strain>
    </source>
</reference>
<proteinExistence type="predicted"/>
<gene>
    <name evidence="2" type="ORF">FHP24_06005</name>
</gene>
<dbReference type="EMBL" id="VDMN01000001">
    <property type="protein sequence ID" value="TNM65792.1"/>
    <property type="molecule type" value="Genomic_DNA"/>
</dbReference>
<dbReference type="OrthoDB" id="8244198at2"/>
<sequence>MNVARTLKNWREYRRTVTELERMTKRELQDLGISPFEIHSFARAAHGL</sequence>
<dbReference type="AlphaFoldDB" id="A0A5C4XQW5"/>
<organism evidence="2 3">
    <name type="scientific">Aliirhizobium smilacinae</name>
    <dbReference type="NCBI Taxonomy" id="1395944"/>
    <lineage>
        <taxon>Bacteria</taxon>
        <taxon>Pseudomonadati</taxon>
        <taxon>Pseudomonadota</taxon>
        <taxon>Alphaproteobacteria</taxon>
        <taxon>Hyphomicrobiales</taxon>
        <taxon>Rhizobiaceae</taxon>
        <taxon>Aliirhizobium</taxon>
    </lineage>
</organism>
<keyword evidence="3" id="KW-1185">Reference proteome</keyword>
<dbReference type="Pfam" id="PF06568">
    <property type="entry name" value="YjiS-like"/>
    <property type="match status" value="1"/>
</dbReference>
<evidence type="ECO:0000313" key="2">
    <source>
        <dbReference type="EMBL" id="TNM65792.1"/>
    </source>
</evidence>
<dbReference type="RefSeq" id="WP_139674253.1">
    <property type="nucleotide sequence ID" value="NZ_VDMN01000001.1"/>
</dbReference>